<dbReference type="GO" id="GO:0070967">
    <property type="term" value="F:coenzyme F420 binding"/>
    <property type="evidence" value="ECO:0007669"/>
    <property type="project" value="TreeGrafter"/>
</dbReference>
<keyword evidence="1 3" id="KW-0560">Oxidoreductase</keyword>
<dbReference type="EMBL" id="JADQTO010000002">
    <property type="protein sequence ID" value="MBG0560435.1"/>
    <property type="molecule type" value="Genomic_DNA"/>
</dbReference>
<dbReference type="Pfam" id="PF01243">
    <property type="entry name" value="PNPOx_N"/>
    <property type="match status" value="1"/>
</dbReference>
<feature type="domain" description="Pyridoxamine 5'-phosphate oxidase N-terminal" evidence="2">
    <location>
        <begin position="5"/>
        <end position="88"/>
    </location>
</feature>
<evidence type="ECO:0000313" key="4">
    <source>
        <dbReference type="Proteomes" id="UP000598146"/>
    </source>
</evidence>
<dbReference type="Proteomes" id="UP000598146">
    <property type="component" value="Unassembled WGS sequence"/>
</dbReference>
<dbReference type="AlphaFoldDB" id="A0A931BZH1"/>
<comment type="caution">
    <text evidence="3">The sequence shown here is derived from an EMBL/GenBank/DDBJ whole genome shotgun (WGS) entry which is preliminary data.</text>
</comment>
<dbReference type="SUPFAM" id="SSF50475">
    <property type="entry name" value="FMN-binding split barrel"/>
    <property type="match status" value="1"/>
</dbReference>
<dbReference type="InterPro" id="IPR011576">
    <property type="entry name" value="Pyridox_Oxase_N"/>
</dbReference>
<dbReference type="InterPro" id="IPR019965">
    <property type="entry name" value="PPOX_F420-dep_Rv2061_put"/>
</dbReference>
<organism evidence="3 4">
    <name type="scientific">Actinoplanes aureus</name>
    <dbReference type="NCBI Taxonomy" id="2792083"/>
    <lineage>
        <taxon>Bacteria</taxon>
        <taxon>Bacillati</taxon>
        <taxon>Actinomycetota</taxon>
        <taxon>Actinomycetes</taxon>
        <taxon>Micromonosporales</taxon>
        <taxon>Micromonosporaceae</taxon>
        <taxon>Actinoplanes</taxon>
    </lineage>
</organism>
<keyword evidence="4" id="KW-1185">Reference proteome</keyword>
<accession>A0A931BZH1</accession>
<reference evidence="3" key="1">
    <citation type="submission" date="2020-11" db="EMBL/GenBank/DDBJ databases">
        <title>Isolation and identification of active actinomycetes.</title>
        <authorList>
            <person name="Sun X."/>
        </authorList>
    </citation>
    <scope>NUCLEOTIDE SEQUENCE</scope>
    <source>
        <strain evidence="3">NEAU-A11</strain>
    </source>
</reference>
<dbReference type="PANTHER" id="PTHR35176:SF11">
    <property type="entry name" value="PYRIDOXAMINE 5'-PHOSPHATE OXIDASE FAMILY PROTEIN"/>
    <property type="match status" value="1"/>
</dbReference>
<evidence type="ECO:0000256" key="1">
    <source>
        <dbReference type="ARBA" id="ARBA00023002"/>
    </source>
</evidence>
<evidence type="ECO:0000259" key="2">
    <source>
        <dbReference type="Pfam" id="PF01243"/>
    </source>
</evidence>
<proteinExistence type="predicted"/>
<name>A0A931BZH1_9ACTN</name>
<dbReference type="InterPro" id="IPR012349">
    <property type="entry name" value="Split_barrel_FMN-bd"/>
</dbReference>
<dbReference type="Gene3D" id="2.30.110.10">
    <property type="entry name" value="Electron Transport, Fmn-binding Protein, Chain A"/>
    <property type="match status" value="1"/>
</dbReference>
<dbReference type="GO" id="GO:0005829">
    <property type="term" value="C:cytosol"/>
    <property type="evidence" value="ECO:0007669"/>
    <property type="project" value="TreeGrafter"/>
</dbReference>
<dbReference type="InterPro" id="IPR052019">
    <property type="entry name" value="F420H2_bilvrd_red/Heme_oxyg"/>
</dbReference>
<protein>
    <submittedName>
        <fullName evidence="3">PPOX class F420-dependent oxidoreductase</fullName>
        <ecNumber evidence="3">1.-.-.-</ecNumber>
    </submittedName>
</protein>
<dbReference type="RefSeq" id="WP_196412266.1">
    <property type="nucleotide sequence ID" value="NZ_JADQTO010000002.1"/>
</dbReference>
<dbReference type="PANTHER" id="PTHR35176">
    <property type="entry name" value="HEME OXYGENASE HI_0854-RELATED"/>
    <property type="match status" value="1"/>
</dbReference>
<sequence length="123" mass="13293">MAALEQLGSEKYVLLTTFRRDGRAVPTPLWVVPDGAGLGFWTVAGSGKLKRIRNSGRVTVTACDFRGNPAGEPMEATARIGDHADRLRIGESIKRKYGLVGRLTMLGSRLRRGIDGTVAVLVD</sequence>
<dbReference type="GO" id="GO:0016627">
    <property type="term" value="F:oxidoreductase activity, acting on the CH-CH group of donors"/>
    <property type="evidence" value="ECO:0007669"/>
    <property type="project" value="TreeGrafter"/>
</dbReference>
<dbReference type="NCBIfam" id="TIGR03666">
    <property type="entry name" value="Rv2061_F420"/>
    <property type="match status" value="1"/>
</dbReference>
<gene>
    <name evidence="3" type="ORF">I4J89_03005</name>
</gene>
<evidence type="ECO:0000313" key="3">
    <source>
        <dbReference type="EMBL" id="MBG0560435.1"/>
    </source>
</evidence>
<dbReference type="EC" id="1.-.-.-" evidence="3"/>